<accession>A0ABW9ZZU0</accession>
<dbReference type="InterPro" id="IPR044929">
    <property type="entry name" value="DNA/RNA_non-sp_Endonuclease_sf"/>
</dbReference>
<evidence type="ECO:0000313" key="4">
    <source>
        <dbReference type="EMBL" id="NCI51847.1"/>
    </source>
</evidence>
<feature type="signal peptide" evidence="1">
    <location>
        <begin position="1"/>
        <end position="17"/>
    </location>
</feature>
<dbReference type="InterPro" id="IPR020821">
    <property type="entry name" value="ENPP1-3/EXOG-like_nuc-like"/>
</dbReference>
<dbReference type="PANTHER" id="PTHR13966:SF5">
    <property type="entry name" value="ENDONUCLEASE G, MITOCHONDRIAL"/>
    <property type="match status" value="1"/>
</dbReference>
<feature type="chain" id="PRO_5046403158" evidence="1">
    <location>
        <begin position="18"/>
        <end position="237"/>
    </location>
</feature>
<dbReference type="PANTHER" id="PTHR13966">
    <property type="entry name" value="ENDONUCLEASE RELATED"/>
    <property type="match status" value="1"/>
</dbReference>
<dbReference type="InterPro" id="IPR001604">
    <property type="entry name" value="Endo_G_ENPP1-like_dom"/>
</dbReference>
<dbReference type="GO" id="GO:0004519">
    <property type="term" value="F:endonuclease activity"/>
    <property type="evidence" value="ECO:0007669"/>
    <property type="project" value="UniProtKB-KW"/>
</dbReference>
<evidence type="ECO:0000259" key="3">
    <source>
        <dbReference type="SMART" id="SM00892"/>
    </source>
</evidence>
<feature type="domain" description="ENPP1-3/EXOG-like endonuclease/phosphodiesterase" evidence="2">
    <location>
        <begin position="25"/>
        <end position="236"/>
    </location>
</feature>
<keyword evidence="1" id="KW-0732">Signal</keyword>
<evidence type="ECO:0000259" key="2">
    <source>
        <dbReference type="SMART" id="SM00477"/>
    </source>
</evidence>
<feature type="domain" description="DNA/RNA non-specific endonuclease/pyrophosphatase/phosphodiesterase" evidence="3">
    <location>
        <begin position="24"/>
        <end position="236"/>
    </location>
</feature>
<name>A0ABW9ZZU0_9BACT</name>
<proteinExistence type="predicted"/>
<dbReference type="EMBL" id="JAACJS010000015">
    <property type="protein sequence ID" value="NCI51847.1"/>
    <property type="molecule type" value="Genomic_DNA"/>
</dbReference>
<dbReference type="SMART" id="SM00477">
    <property type="entry name" value="NUC"/>
    <property type="match status" value="1"/>
</dbReference>
<keyword evidence="4" id="KW-0378">Hydrolase</keyword>
<dbReference type="SUPFAM" id="SSF54060">
    <property type="entry name" value="His-Me finger endonucleases"/>
    <property type="match status" value="1"/>
</dbReference>
<gene>
    <name evidence="4" type="ORF">GWC95_18125</name>
</gene>
<dbReference type="InterPro" id="IPR044925">
    <property type="entry name" value="His-Me_finger_sf"/>
</dbReference>
<reference evidence="4 5" key="1">
    <citation type="submission" date="2020-01" db="EMBL/GenBank/DDBJ databases">
        <title>Genome analysis.</title>
        <authorList>
            <person name="Wu S."/>
            <person name="Wang G."/>
        </authorList>
    </citation>
    <scope>NUCLEOTIDE SEQUENCE [LARGE SCALE GENOMIC DNA]</scope>
    <source>
        <strain evidence="4 5">SYL130</strain>
    </source>
</reference>
<evidence type="ECO:0000313" key="5">
    <source>
        <dbReference type="Proteomes" id="UP000753802"/>
    </source>
</evidence>
<organism evidence="4 5">
    <name type="scientific">Sediminibacterium roseum</name>
    <dbReference type="NCBI Taxonomy" id="1978412"/>
    <lineage>
        <taxon>Bacteria</taxon>
        <taxon>Pseudomonadati</taxon>
        <taxon>Bacteroidota</taxon>
        <taxon>Chitinophagia</taxon>
        <taxon>Chitinophagales</taxon>
        <taxon>Chitinophagaceae</taxon>
        <taxon>Sediminibacterium</taxon>
    </lineage>
</organism>
<keyword evidence="5" id="KW-1185">Reference proteome</keyword>
<keyword evidence="4" id="KW-0255">Endonuclease</keyword>
<keyword evidence="4" id="KW-0540">Nuclease</keyword>
<dbReference type="Gene3D" id="3.40.570.10">
    <property type="entry name" value="Extracellular Endonuclease, subunit A"/>
    <property type="match status" value="1"/>
</dbReference>
<comment type="caution">
    <text evidence="4">The sequence shown here is derived from an EMBL/GenBank/DDBJ whole genome shotgun (WGS) entry which is preliminary data.</text>
</comment>
<dbReference type="SMART" id="SM00892">
    <property type="entry name" value="Endonuclease_NS"/>
    <property type="match status" value="1"/>
</dbReference>
<dbReference type="InterPro" id="IPR040255">
    <property type="entry name" value="Non-specific_endonuclease"/>
</dbReference>
<sequence length="237" mass="27794">MRKIFFCFLLYAAPSFAQHTIEIKHKYYTMQFDTIQSAELLGYYIQTTAHSTAWPRMPRTGRFSKFTNDPLLAGKVLANDKTYRDWNKKNPQRARDRGHINPFTAFDFAEDAALESMYFSNTCPQAKYFNEHQWQRVEQYVLKLSRGTKTEAPIDSIHVWTGVLINNEHPKKMNDVFEPDYYWKVICYKKDGLPVTEAWLGLNDDSNRDTNPGSIRTDVEKIREMVCRYYPGLVLGF</sequence>
<evidence type="ECO:0000256" key="1">
    <source>
        <dbReference type="SAM" id="SignalP"/>
    </source>
</evidence>
<dbReference type="Pfam" id="PF01223">
    <property type="entry name" value="Endonuclease_NS"/>
    <property type="match status" value="1"/>
</dbReference>
<dbReference type="Proteomes" id="UP000753802">
    <property type="component" value="Unassembled WGS sequence"/>
</dbReference>
<protein>
    <submittedName>
        <fullName evidence="4">DNA/RNA non-specific endonuclease</fullName>
    </submittedName>
</protein>
<dbReference type="RefSeq" id="WP_161820114.1">
    <property type="nucleotide sequence ID" value="NZ_JAACJS010000015.1"/>
</dbReference>